<evidence type="ECO:0000313" key="3">
    <source>
        <dbReference type="Proteomes" id="UP000298246"/>
    </source>
</evidence>
<accession>A0A4Y8Q0Q5</accession>
<evidence type="ECO:0008006" key="4">
    <source>
        <dbReference type="Google" id="ProtNLM"/>
    </source>
</evidence>
<organism evidence="2 3">
    <name type="scientific">Paenibacillus athensensis</name>
    <dbReference type="NCBI Taxonomy" id="1967502"/>
    <lineage>
        <taxon>Bacteria</taxon>
        <taxon>Bacillati</taxon>
        <taxon>Bacillota</taxon>
        <taxon>Bacilli</taxon>
        <taxon>Bacillales</taxon>
        <taxon>Paenibacillaceae</taxon>
        <taxon>Paenibacillus</taxon>
    </lineage>
</organism>
<evidence type="ECO:0000313" key="2">
    <source>
        <dbReference type="EMBL" id="TFE86220.1"/>
    </source>
</evidence>
<dbReference type="InterPro" id="IPR011989">
    <property type="entry name" value="ARM-like"/>
</dbReference>
<feature type="transmembrane region" description="Helical" evidence="1">
    <location>
        <begin position="12"/>
        <end position="29"/>
    </location>
</feature>
<gene>
    <name evidence="2" type="ORF">B5M42_15360</name>
</gene>
<sequence length="389" mass="44301">MYTHIQAAVQALYVIVAFNLLFMAVIYAVKLRNIRRSKLNERFQTKFKIYLTYVQANLEGAEPLRVPPWTMNPVEREAMQEKLNDMIEMFSGEQRHKLARLCRDLGLVQRQLERFNSRMYRVKLDAAYHLGCMRVKEAAPGLLAMLKEHPLNSARYVVARAAAKCAGSRQELEALVQTLLERDKMGYALIVDMIADSDVDAGPLYTDYLGHEQPAYVRVGLIGLTGYTDPAVASAVFRLLDSRHEDIQCKAVDLYLQSSRLLPGNVVSKLLSHPHLDIRRLTIEALAELKSPVYVEMLKAALGDADQRIVHASAKGLLRMGELGMTALCERAAAAQGTERGQFILQIIDDEIKQLSMQLHHWDKLMQYNTLTYTYDKLFRKSKRIYRVV</sequence>
<proteinExistence type="predicted"/>
<dbReference type="EMBL" id="MYFO01000020">
    <property type="protein sequence ID" value="TFE86220.1"/>
    <property type="molecule type" value="Genomic_DNA"/>
</dbReference>
<dbReference type="Gene3D" id="1.25.10.10">
    <property type="entry name" value="Leucine-rich Repeat Variant"/>
    <property type="match status" value="1"/>
</dbReference>
<dbReference type="RefSeq" id="WP_134754362.1">
    <property type="nucleotide sequence ID" value="NZ_MYFO02000005.1"/>
</dbReference>
<dbReference type="OrthoDB" id="2112914at2"/>
<keyword evidence="1" id="KW-0812">Transmembrane</keyword>
<keyword evidence="1" id="KW-1133">Transmembrane helix</keyword>
<comment type="caution">
    <text evidence="2">The sequence shown here is derived from an EMBL/GenBank/DDBJ whole genome shotgun (WGS) entry which is preliminary data.</text>
</comment>
<evidence type="ECO:0000256" key="1">
    <source>
        <dbReference type="SAM" id="Phobius"/>
    </source>
</evidence>
<dbReference type="AlphaFoldDB" id="A0A4Y8Q0Q5"/>
<protein>
    <recommendedName>
        <fullName evidence="4">HEAT repeat domain-containing protein</fullName>
    </recommendedName>
</protein>
<name>A0A4Y8Q0Q5_9BACL</name>
<reference evidence="2 3" key="1">
    <citation type="submission" date="2017-03" db="EMBL/GenBank/DDBJ databases">
        <title>Isolation of Levoglucosan Utilizing Bacteria.</title>
        <authorList>
            <person name="Arya A.S."/>
        </authorList>
    </citation>
    <scope>NUCLEOTIDE SEQUENCE [LARGE SCALE GENOMIC DNA]</scope>
    <source>
        <strain evidence="2 3">MEC069</strain>
    </source>
</reference>
<dbReference type="SUPFAM" id="SSF48371">
    <property type="entry name" value="ARM repeat"/>
    <property type="match status" value="1"/>
</dbReference>
<keyword evidence="1" id="KW-0472">Membrane</keyword>
<dbReference type="InterPro" id="IPR016024">
    <property type="entry name" value="ARM-type_fold"/>
</dbReference>
<dbReference type="Proteomes" id="UP000298246">
    <property type="component" value="Unassembled WGS sequence"/>
</dbReference>
<keyword evidence="3" id="KW-1185">Reference proteome</keyword>